<dbReference type="Gene3D" id="1.10.3290.10">
    <property type="entry name" value="Fido-like domain"/>
    <property type="match status" value="1"/>
</dbReference>
<dbReference type="Pfam" id="PF02661">
    <property type="entry name" value="Fic"/>
    <property type="match status" value="1"/>
</dbReference>
<evidence type="ECO:0000259" key="4">
    <source>
        <dbReference type="PROSITE" id="PS51459"/>
    </source>
</evidence>
<dbReference type="PIRSF" id="PIRSF038925">
    <property type="entry name" value="AMP-prot_trans"/>
    <property type="match status" value="1"/>
</dbReference>
<evidence type="ECO:0000313" key="5">
    <source>
        <dbReference type="EMBL" id="ANY84562.1"/>
    </source>
</evidence>
<reference evidence="5" key="1">
    <citation type="submission" date="2016-07" db="EMBL/GenBank/DDBJ databases">
        <title>Microvirga ossetica sp. nov. a new species of rhizobia isolated from root nodules of the legume species Vicia alpestris Steven originated from North Ossetia region in the Caucasus.</title>
        <authorList>
            <person name="Safronova V.I."/>
            <person name="Kuznetsova I.G."/>
            <person name="Sazanova A.L."/>
            <person name="Belimov A."/>
            <person name="Andronov E."/>
            <person name="Osledkin Y.S."/>
            <person name="Onishchuk O.P."/>
            <person name="Kurchak O.N."/>
            <person name="Shaposhnikov A.I."/>
            <person name="Willems A."/>
            <person name="Tikhonovich I.A."/>
        </authorList>
    </citation>
    <scope>NUCLEOTIDE SEQUENCE [LARGE SCALE GENOMIC DNA]</scope>
    <source>
        <strain evidence="5">V5/3M</strain>
        <plasmid evidence="5">unnamed2</plasmid>
    </source>
</reference>
<dbReference type="SUPFAM" id="SSF46785">
    <property type="entry name" value="Winged helix' DNA-binding domain"/>
    <property type="match status" value="1"/>
</dbReference>
<dbReference type="RefSeq" id="WP_099515438.1">
    <property type="nucleotide sequence ID" value="NZ_CP016619.1"/>
</dbReference>
<keyword evidence="1" id="KW-0067">ATP-binding</keyword>
<dbReference type="InterPro" id="IPR025758">
    <property type="entry name" value="Fic/DOC_N"/>
</dbReference>
<dbReference type="AlphaFoldDB" id="A0A1B2EXA6"/>
<feature type="binding site" evidence="1">
    <location>
        <position position="85"/>
    </location>
    <ligand>
        <name>ATP</name>
        <dbReference type="ChEBI" id="CHEBI:30616"/>
    </ligand>
</feature>
<evidence type="ECO:0000256" key="2">
    <source>
        <dbReference type="PIRSR" id="PIRSR640198-1"/>
    </source>
</evidence>
<gene>
    <name evidence="5" type="ORF">BB934_40970</name>
</gene>
<dbReference type="KEGG" id="moc:BB934_40970"/>
<dbReference type="PANTHER" id="PTHR13504:SF38">
    <property type="entry name" value="FIDO DOMAIN-CONTAINING PROTEIN"/>
    <property type="match status" value="1"/>
</dbReference>
<dbReference type="InterPro" id="IPR003812">
    <property type="entry name" value="Fido"/>
</dbReference>
<dbReference type="PANTHER" id="PTHR13504">
    <property type="entry name" value="FIDO DOMAIN-CONTAINING PROTEIN DDB_G0283145"/>
    <property type="match status" value="1"/>
</dbReference>
<feature type="binding site" evidence="3">
    <location>
        <begin position="261"/>
        <end position="262"/>
    </location>
    <ligand>
        <name>ATP</name>
        <dbReference type="ChEBI" id="CHEBI:30616"/>
    </ligand>
</feature>
<evidence type="ECO:0000256" key="1">
    <source>
        <dbReference type="PIRSR" id="PIRSR038925-1"/>
    </source>
</evidence>
<sequence length="387" mass="44125">MAADYVVHEGRSGRYIKQPTGYRAFIPAPLPPDPHIEIDHEMQRILIEAHRELGRLEGSIQTLPNPDLFVFMYVRKEAVLSSQIEGTQASINDLLKAEAKVFDPETPQDVDEVLNYVKAMNYGLARLKDLPLSMRLIREIHGHLLNGVRGGQLQPGEIRRSQNWIGPQGSTLLNATFVPPPYQDAEIALSDLEKFLHAEDHIAPLVRIGLAHAQFETIHPFLDGNGRVGRLLITFFLCEQGILEKPVLYLSHYFKQNRLEYYDRLQAIRDKGDWEGWLKFFLRGVASVASQATRTAREIVDLRENHRVLIAEHFGASGGKAMQVLEHLYTRPTVTVNQVRELLGVSFPNANNLVERLTEHKILSEITGQARNRVFLYEPYIELFRKI</sequence>
<geneLocation type="plasmid" evidence="5">
    <name>unnamed2</name>
</geneLocation>
<feature type="binding site" evidence="3">
    <location>
        <begin position="223"/>
        <end position="230"/>
    </location>
    <ligand>
        <name>ATP</name>
        <dbReference type="ChEBI" id="CHEBI:30616"/>
    </ligand>
</feature>
<feature type="binding site" evidence="1">
    <location>
        <position position="219"/>
    </location>
    <ligand>
        <name>ATP</name>
        <dbReference type="ChEBI" id="CHEBI:30616"/>
    </ligand>
</feature>
<accession>A0A1B2EXA6</accession>
<dbReference type="Pfam" id="PF13784">
    <property type="entry name" value="Fic_N"/>
    <property type="match status" value="1"/>
</dbReference>
<name>A0A1B2EXA6_9HYPH</name>
<dbReference type="InterPro" id="IPR036390">
    <property type="entry name" value="WH_DNA-bd_sf"/>
</dbReference>
<feature type="domain" description="Fido" evidence="4">
    <location>
        <begin position="132"/>
        <end position="283"/>
    </location>
</feature>
<dbReference type="SUPFAM" id="SSF140931">
    <property type="entry name" value="Fic-like"/>
    <property type="match status" value="1"/>
</dbReference>
<dbReference type="OrthoDB" id="9813719at2"/>
<dbReference type="InterPro" id="IPR040198">
    <property type="entry name" value="Fido_containing"/>
</dbReference>
<proteinExistence type="predicted"/>
<dbReference type="GO" id="GO:0005524">
    <property type="term" value="F:ATP binding"/>
    <property type="evidence" value="ECO:0007669"/>
    <property type="project" value="UniProtKB-KW"/>
</dbReference>
<evidence type="ECO:0000256" key="3">
    <source>
        <dbReference type="PIRSR" id="PIRSR640198-2"/>
    </source>
</evidence>
<organism evidence="5">
    <name type="scientific">Microvirga ossetica</name>
    <dbReference type="NCBI Taxonomy" id="1882682"/>
    <lineage>
        <taxon>Bacteria</taxon>
        <taxon>Pseudomonadati</taxon>
        <taxon>Pseudomonadota</taxon>
        <taxon>Alphaproteobacteria</taxon>
        <taxon>Hyphomicrobiales</taxon>
        <taxon>Methylobacteriaceae</taxon>
        <taxon>Microvirga</taxon>
    </lineage>
</organism>
<dbReference type="EMBL" id="CP016619">
    <property type="protein sequence ID" value="ANY84562.1"/>
    <property type="molecule type" value="Genomic_DNA"/>
</dbReference>
<keyword evidence="5" id="KW-0614">Plasmid</keyword>
<feature type="active site" evidence="2">
    <location>
        <position position="219"/>
    </location>
</feature>
<protein>
    <submittedName>
        <fullName evidence="5">Cell filamentation protein Fic</fullName>
    </submittedName>
</protein>
<feature type="binding site" evidence="1">
    <location>
        <begin position="224"/>
        <end position="230"/>
    </location>
    <ligand>
        <name>ATP</name>
        <dbReference type="ChEBI" id="CHEBI:30616"/>
    </ligand>
</feature>
<feature type="binding site" evidence="1">
    <location>
        <position position="261"/>
    </location>
    <ligand>
        <name>ATP</name>
        <dbReference type="ChEBI" id="CHEBI:30616"/>
    </ligand>
</feature>
<dbReference type="InterPro" id="IPR036597">
    <property type="entry name" value="Fido-like_dom_sf"/>
</dbReference>
<dbReference type="PROSITE" id="PS51459">
    <property type="entry name" value="FIDO"/>
    <property type="match status" value="1"/>
</dbReference>
<keyword evidence="1" id="KW-0547">Nucleotide-binding</keyword>
<dbReference type="InterPro" id="IPR026287">
    <property type="entry name" value="SoFic-like"/>
</dbReference>